<keyword evidence="4" id="KW-1185">Reference proteome</keyword>
<evidence type="ECO:0008006" key="5">
    <source>
        <dbReference type="Google" id="ProtNLM"/>
    </source>
</evidence>
<dbReference type="EMBL" id="CAAHFG010000005">
    <property type="protein sequence ID" value="VGO17613.1"/>
    <property type="molecule type" value="Genomic_DNA"/>
</dbReference>
<evidence type="ECO:0000313" key="4">
    <source>
        <dbReference type="Proteomes" id="UP000366872"/>
    </source>
</evidence>
<sequence length="66" mass="7433">MKASIILFSLAAATVLSSGCVQRTVIKQTEHRGAQPSNRSFGSDPHDEIKSKETIWFWQKGFRKPQ</sequence>
<dbReference type="PROSITE" id="PS51257">
    <property type="entry name" value="PROKAR_LIPOPROTEIN"/>
    <property type="match status" value="1"/>
</dbReference>
<evidence type="ECO:0000256" key="1">
    <source>
        <dbReference type="SAM" id="MobiDB-lite"/>
    </source>
</evidence>
<dbReference type="Proteomes" id="UP000366872">
    <property type="component" value="Unassembled WGS sequence"/>
</dbReference>
<reference evidence="3 4" key="1">
    <citation type="submission" date="2019-04" db="EMBL/GenBank/DDBJ databases">
        <authorList>
            <person name="Van Vliet M D."/>
        </authorList>
    </citation>
    <scope>NUCLEOTIDE SEQUENCE [LARGE SCALE GENOMIC DNA]</scope>
    <source>
        <strain evidence="3 4">F1</strain>
    </source>
</reference>
<feature type="chain" id="PRO_5025356239" description="Lipoprotein" evidence="2">
    <location>
        <begin position="19"/>
        <end position="66"/>
    </location>
</feature>
<keyword evidence="2" id="KW-0732">Signal</keyword>
<evidence type="ECO:0000256" key="2">
    <source>
        <dbReference type="SAM" id="SignalP"/>
    </source>
</evidence>
<feature type="region of interest" description="Disordered" evidence="1">
    <location>
        <begin position="29"/>
        <end position="48"/>
    </location>
</feature>
<dbReference type="RefSeq" id="WP_136083102.1">
    <property type="nucleotide sequence ID" value="NZ_CAAHFG010000005.1"/>
</dbReference>
<proteinExistence type="predicted"/>
<protein>
    <recommendedName>
        <fullName evidence="5">Lipoprotein</fullName>
    </recommendedName>
</protein>
<organism evidence="3 4">
    <name type="scientific">Pontiella desulfatans</name>
    <dbReference type="NCBI Taxonomy" id="2750659"/>
    <lineage>
        <taxon>Bacteria</taxon>
        <taxon>Pseudomonadati</taxon>
        <taxon>Kiritimatiellota</taxon>
        <taxon>Kiritimatiellia</taxon>
        <taxon>Kiritimatiellales</taxon>
        <taxon>Pontiellaceae</taxon>
        <taxon>Pontiella</taxon>
    </lineage>
</organism>
<accession>A0A6C2UCN3</accession>
<feature type="signal peptide" evidence="2">
    <location>
        <begin position="1"/>
        <end position="18"/>
    </location>
</feature>
<gene>
    <name evidence="3" type="ORF">PDESU_06214</name>
</gene>
<evidence type="ECO:0000313" key="3">
    <source>
        <dbReference type="EMBL" id="VGO17613.1"/>
    </source>
</evidence>
<name>A0A6C2UCN3_PONDE</name>
<dbReference type="AlphaFoldDB" id="A0A6C2UCN3"/>